<dbReference type="GO" id="GO:0003677">
    <property type="term" value="F:DNA binding"/>
    <property type="evidence" value="ECO:0007669"/>
    <property type="project" value="UniProtKB-UniRule"/>
</dbReference>
<feature type="DNA-binding region" description="H-T-H motif" evidence="2">
    <location>
        <begin position="76"/>
        <end position="96"/>
    </location>
</feature>
<dbReference type="SUPFAM" id="SSF46689">
    <property type="entry name" value="Homeodomain-like"/>
    <property type="match status" value="1"/>
</dbReference>
<name>A0A7R9EYT8_9NEOP</name>
<evidence type="ECO:0000256" key="3">
    <source>
        <dbReference type="SAM" id="MobiDB-lite"/>
    </source>
</evidence>
<dbReference type="AlphaFoldDB" id="A0A7R9EYT8"/>
<dbReference type="PROSITE" id="PS50960">
    <property type="entry name" value="HTH_PSQ"/>
    <property type="match status" value="1"/>
</dbReference>
<organism evidence="5">
    <name type="scientific">Timema bartmani</name>
    <dbReference type="NCBI Taxonomy" id="61472"/>
    <lineage>
        <taxon>Eukaryota</taxon>
        <taxon>Metazoa</taxon>
        <taxon>Ecdysozoa</taxon>
        <taxon>Arthropoda</taxon>
        <taxon>Hexapoda</taxon>
        <taxon>Insecta</taxon>
        <taxon>Pterygota</taxon>
        <taxon>Neoptera</taxon>
        <taxon>Polyneoptera</taxon>
        <taxon>Phasmatodea</taxon>
        <taxon>Timematodea</taxon>
        <taxon>Timematoidea</taxon>
        <taxon>Timematidae</taxon>
        <taxon>Timema</taxon>
    </lineage>
</organism>
<gene>
    <name evidence="5" type="ORF">TBIB3V08_LOCUS5089</name>
</gene>
<dbReference type="Pfam" id="PF05225">
    <property type="entry name" value="HTH_psq"/>
    <property type="match status" value="1"/>
</dbReference>
<dbReference type="InterPro" id="IPR007889">
    <property type="entry name" value="HTH_Psq"/>
</dbReference>
<accession>A0A7R9EYT8</accession>
<keyword evidence="2" id="KW-0539">Nucleus</keyword>
<dbReference type="InterPro" id="IPR009057">
    <property type="entry name" value="Homeodomain-like_sf"/>
</dbReference>
<dbReference type="Gene3D" id="1.10.10.60">
    <property type="entry name" value="Homeodomain-like"/>
    <property type="match status" value="1"/>
</dbReference>
<proteinExistence type="predicted"/>
<sequence length="133" mass="15096">MLARFLFFFSSSKPATLTPTQEMDLKRQLCDGDANSLVLDLLPMVSKCKKKMGRQTWSEETMQQAIRAVKENKMGWLKASQLYNIPRTTLRRRARKLKNAGGISKSPLKSKTAQPREAKEDSAPVCQKFFNGL</sequence>
<reference evidence="5" key="1">
    <citation type="submission" date="2020-11" db="EMBL/GenBank/DDBJ databases">
        <authorList>
            <person name="Tran Van P."/>
        </authorList>
    </citation>
    <scope>NUCLEOTIDE SEQUENCE</scope>
</reference>
<keyword evidence="2" id="KW-0238">DNA-binding</keyword>
<dbReference type="GO" id="GO:0005634">
    <property type="term" value="C:nucleus"/>
    <property type="evidence" value="ECO:0007669"/>
    <property type="project" value="UniProtKB-SubCell"/>
</dbReference>
<evidence type="ECO:0000313" key="5">
    <source>
        <dbReference type="EMBL" id="CAD7442661.1"/>
    </source>
</evidence>
<evidence type="ECO:0000256" key="2">
    <source>
        <dbReference type="PROSITE-ProRule" id="PRU00320"/>
    </source>
</evidence>
<feature type="region of interest" description="Disordered" evidence="3">
    <location>
        <begin position="97"/>
        <end position="122"/>
    </location>
</feature>
<evidence type="ECO:0000259" key="4">
    <source>
        <dbReference type="PROSITE" id="PS50960"/>
    </source>
</evidence>
<feature type="domain" description="HTH psq-type" evidence="4">
    <location>
        <begin position="48"/>
        <end position="100"/>
    </location>
</feature>
<dbReference type="EMBL" id="OD565806">
    <property type="protein sequence ID" value="CAD7442661.1"/>
    <property type="molecule type" value="Genomic_DNA"/>
</dbReference>
<comment type="subcellular location">
    <subcellularLocation>
        <location evidence="1 2">Nucleus</location>
    </subcellularLocation>
</comment>
<evidence type="ECO:0000256" key="1">
    <source>
        <dbReference type="ARBA" id="ARBA00004123"/>
    </source>
</evidence>
<protein>
    <recommendedName>
        <fullName evidence="4">HTH psq-type domain-containing protein</fullName>
    </recommendedName>
</protein>